<dbReference type="Gene3D" id="3.40.630.30">
    <property type="match status" value="1"/>
</dbReference>
<dbReference type="CDD" id="cd04301">
    <property type="entry name" value="NAT_SF"/>
    <property type="match status" value="1"/>
</dbReference>
<organism evidence="2 3">
    <name type="scientific">Tsuneonella suprasediminis</name>
    <dbReference type="NCBI Taxonomy" id="2306996"/>
    <lineage>
        <taxon>Bacteria</taxon>
        <taxon>Pseudomonadati</taxon>
        <taxon>Pseudomonadota</taxon>
        <taxon>Alphaproteobacteria</taxon>
        <taxon>Sphingomonadales</taxon>
        <taxon>Erythrobacteraceae</taxon>
        <taxon>Tsuneonella</taxon>
    </lineage>
</organism>
<dbReference type="PROSITE" id="PS51186">
    <property type="entry name" value="GNAT"/>
    <property type="match status" value="1"/>
</dbReference>
<proteinExistence type="predicted"/>
<name>A0A419R5S5_9SPHN</name>
<dbReference type="RefSeq" id="WP_120106280.1">
    <property type="nucleotide sequence ID" value="NZ_RAHJ01000003.1"/>
</dbReference>
<dbReference type="OrthoDB" id="7057833at2"/>
<dbReference type="EMBL" id="RAHJ01000003">
    <property type="protein sequence ID" value="RJX71246.1"/>
    <property type="molecule type" value="Genomic_DNA"/>
</dbReference>
<comment type="caution">
    <text evidence="2">The sequence shown here is derived from an EMBL/GenBank/DDBJ whole genome shotgun (WGS) entry which is preliminary data.</text>
</comment>
<feature type="domain" description="N-acetyltransferase" evidence="1">
    <location>
        <begin position="1"/>
        <end position="203"/>
    </location>
</feature>
<dbReference type="Pfam" id="PF00583">
    <property type="entry name" value="Acetyltransf_1"/>
    <property type="match status" value="1"/>
</dbReference>
<dbReference type="GO" id="GO:0016747">
    <property type="term" value="F:acyltransferase activity, transferring groups other than amino-acyl groups"/>
    <property type="evidence" value="ECO:0007669"/>
    <property type="project" value="InterPro"/>
</dbReference>
<dbReference type="AlphaFoldDB" id="A0A419R5S5"/>
<accession>A0A419R5S5</accession>
<dbReference type="InterPro" id="IPR052523">
    <property type="entry name" value="Trichothecene_AcTrans"/>
</dbReference>
<keyword evidence="3" id="KW-1185">Reference proteome</keyword>
<dbReference type="Proteomes" id="UP000284322">
    <property type="component" value="Unassembled WGS sequence"/>
</dbReference>
<gene>
    <name evidence="2" type="ORF">D6858_01050</name>
</gene>
<evidence type="ECO:0000259" key="1">
    <source>
        <dbReference type="PROSITE" id="PS51186"/>
    </source>
</evidence>
<dbReference type="PANTHER" id="PTHR42791">
    <property type="entry name" value="GNAT FAMILY ACETYLTRANSFERASE"/>
    <property type="match status" value="1"/>
</dbReference>
<sequence length="204" mass="22496">MTERKERPPILRAHRSSAPAITQTLARAFIDDPAFSWIVPDRAQRPRVLQRFFAIAAADDFSNGFALASPDHGAATLWREPGRAGESLLHTIVSAPAYLRAFGACLPRAMRVGNTISAHFPAGERYLYLHIAGVDPAQQGRGLGGAAIRAGQDTARERELDIYLETATTDNVTIYRRLGFDVVCEYDVPGGGPHFWGMMWRHNP</sequence>
<dbReference type="InterPro" id="IPR016181">
    <property type="entry name" value="Acyl_CoA_acyltransferase"/>
</dbReference>
<dbReference type="SUPFAM" id="SSF55729">
    <property type="entry name" value="Acyl-CoA N-acyltransferases (Nat)"/>
    <property type="match status" value="1"/>
</dbReference>
<reference evidence="2 3" key="1">
    <citation type="submission" date="2018-09" db="EMBL/GenBank/DDBJ databases">
        <title>Altererythrobacter sp.Ery1 and Ery12, the genome sequencing of novel strains in genus Alterythrobacter.</title>
        <authorList>
            <person name="Cheng H."/>
            <person name="Wu Y.-H."/>
            <person name="Fang C."/>
            <person name="Xu X.-W."/>
        </authorList>
    </citation>
    <scope>NUCLEOTIDE SEQUENCE [LARGE SCALE GENOMIC DNA]</scope>
    <source>
        <strain evidence="2 3">Ery12</strain>
    </source>
</reference>
<dbReference type="PANTHER" id="PTHR42791:SF1">
    <property type="entry name" value="N-ACETYLTRANSFERASE DOMAIN-CONTAINING PROTEIN"/>
    <property type="match status" value="1"/>
</dbReference>
<keyword evidence="2" id="KW-0808">Transferase</keyword>
<evidence type="ECO:0000313" key="2">
    <source>
        <dbReference type="EMBL" id="RJX71246.1"/>
    </source>
</evidence>
<dbReference type="InterPro" id="IPR000182">
    <property type="entry name" value="GNAT_dom"/>
</dbReference>
<evidence type="ECO:0000313" key="3">
    <source>
        <dbReference type="Proteomes" id="UP000284322"/>
    </source>
</evidence>
<protein>
    <submittedName>
        <fullName evidence="2">GNAT family N-acetyltransferase</fullName>
    </submittedName>
</protein>